<organism evidence="2 3">
    <name type="scientific">Mangrovivirga cuniculi</name>
    <dbReference type="NCBI Taxonomy" id="2715131"/>
    <lineage>
        <taxon>Bacteria</taxon>
        <taxon>Pseudomonadati</taxon>
        <taxon>Bacteroidota</taxon>
        <taxon>Cytophagia</taxon>
        <taxon>Cytophagales</taxon>
        <taxon>Mangrovivirgaceae</taxon>
        <taxon>Mangrovivirga</taxon>
    </lineage>
</organism>
<dbReference type="Proteomes" id="UP000298616">
    <property type="component" value="Chromosome"/>
</dbReference>
<sequence length="277" mass="31155">MKRFRLHIFLLFLFTNLGFAQDIEKEVFDYYSKVSNPVVINRPSGSHGIVVLHNMLSEAVDEKLEDIEGKTSQQYDISANDHTYRGQNIFGAADGKSKDIVLITVPVDQKYQEVYDNSLSIALVKGLMKELSEDKGKFTYVFLFADGSMYNDSGYEYFLKNGDLEFDRIKFHIAIKAATIDPSIKNHILATYNHPGIEPFLPGSSMTLLYDGSSIINEITGKPLPNFQVYPMLQSRSEEGVKNMISIAYPLIKNIIDDIDGEKKALEVDESVLASSN</sequence>
<gene>
    <name evidence="2" type="ORF">DCC35_02180</name>
</gene>
<dbReference type="Gene3D" id="3.40.630.10">
    <property type="entry name" value="Zn peptidases"/>
    <property type="match status" value="1"/>
</dbReference>
<feature type="signal peptide" evidence="1">
    <location>
        <begin position="1"/>
        <end position="20"/>
    </location>
</feature>
<reference evidence="2 3" key="1">
    <citation type="submission" date="2018-04" db="EMBL/GenBank/DDBJ databases">
        <title>Complete genome uncultured novel isolate.</title>
        <authorList>
            <person name="Merlino G."/>
        </authorList>
    </citation>
    <scope>NUCLEOTIDE SEQUENCE [LARGE SCALE GENOMIC DNA]</scope>
    <source>
        <strain evidence="3">R1DC9</strain>
    </source>
</reference>
<protein>
    <recommendedName>
        <fullName evidence="4">Peptidase M28 domain-containing protein</fullName>
    </recommendedName>
</protein>
<keyword evidence="3" id="KW-1185">Reference proteome</keyword>
<evidence type="ECO:0000313" key="2">
    <source>
        <dbReference type="EMBL" id="QCK13644.1"/>
    </source>
</evidence>
<evidence type="ECO:0000313" key="3">
    <source>
        <dbReference type="Proteomes" id="UP000298616"/>
    </source>
</evidence>
<accession>A0A4D7JYA8</accession>
<name>A0A4D7JYA8_9BACT</name>
<evidence type="ECO:0008006" key="4">
    <source>
        <dbReference type="Google" id="ProtNLM"/>
    </source>
</evidence>
<evidence type="ECO:0000256" key="1">
    <source>
        <dbReference type="SAM" id="SignalP"/>
    </source>
</evidence>
<keyword evidence="1" id="KW-0732">Signal</keyword>
<dbReference type="KEGG" id="fpf:DCC35_02180"/>
<dbReference type="RefSeq" id="WP_137089241.1">
    <property type="nucleotide sequence ID" value="NZ_CP028923.1"/>
</dbReference>
<proteinExistence type="predicted"/>
<feature type="chain" id="PRO_5020447576" description="Peptidase M28 domain-containing protein" evidence="1">
    <location>
        <begin position="21"/>
        <end position="277"/>
    </location>
</feature>
<dbReference type="EMBL" id="CP028923">
    <property type="protein sequence ID" value="QCK13644.1"/>
    <property type="molecule type" value="Genomic_DNA"/>
</dbReference>
<dbReference type="AlphaFoldDB" id="A0A4D7JYA8"/>